<feature type="compositionally biased region" description="Low complexity" evidence="1">
    <location>
        <begin position="74"/>
        <end position="85"/>
    </location>
</feature>
<feature type="compositionally biased region" description="Pro residues" evidence="1">
    <location>
        <begin position="89"/>
        <end position="105"/>
    </location>
</feature>
<evidence type="ECO:0000256" key="1">
    <source>
        <dbReference type="SAM" id="MobiDB-lite"/>
    </source>
</evidence>
<feature type="compositionally biased region" description="Basic residues" evidence="1">
    <location>
        <begin position="306"/>
        <end position="315"/>
    </location>
</feature>
<gene>
    <name evidence="2" type="ORF">R3P38DRAFT_3169095</name>
</gene>
<feature type="compositionally biased region" description="Basic and acidic residues" evidence="1">
    <location>
        <begin position="343"/>
        <end position="355"/>
    </location>
</feature>
<sequence>MSSKDTDPLANRTNTVPNGRRPAKPSGKATSSEDVSGARDTNDELQKTIPGTKPARKKAPKKVATQGQVDELNARIAELEAAAAAQNTMPPPVTPVPPPATPAPPRRAATASRPAVATPAAPSTRQERPPVTTPNPSANNDGDEGTPRPKPLKMIPEPPKGSNTQIGMRLANSIEGNSLYNAIRAAVRDCVRLADLELTLEWKEQPLEKKLLVINAAKEKAAYLRRMEKDWATHRLATQFLKNRRSDAYKAGILQRPARYDYLVDNSAMRSKSGSRVKKAKLHLEARLKKRALEQEQEEEEEEARRRRKKARQTRPRTDDSQPEFVQGSSRDFDQEPPVGNEDDAHPTIDHDWVPGRRSNFDCSDDEVDDDPEANLEED</sequence>
<keyword evidence="3" id="KW-1185">Reference proteome</keyword>
<reference evidence="2 3" key="1">
    <citation type="journal article" date="2024" name="J Genomics">
        <title>Draft genome sequencing and assembly of Favolaschia claudopus CIRM-BRFM 2984 isolated from oak limbs.</title>
        <authorList>
            <person name="Navarro D."/>
            <person name="Drula E."/>
            <person name="Chaduli D."/>
            <person name="Cazenave R."/>
            <person name="Ahrendt S."/>
            <person name="Wang J."/>
            <person name="Lipzen A."/>
            <person name="Daum C."/>
            <person name="Barry K."/>
            <person name="Grigoriev I.V."/>
            <person name="Favel A."/>
            <person name="Rosso M.N."/>
            <person name="Martin F."/>
        </authorList>
    </citation>
    <scope>NUCLEOTIDE SEQUENCE [LARGE SCALE GENOMIC DNA]</scope>
    <source>
        <strain evidence="2 3">CIRM-BRFM 2984</strain>
    </source>
</reference>
<accession>A0AAW0E072</accession>
<comment type="caution">
    <text evidence="2">The sequence shown here is derived from an EMBL/GenBank/DDBJ whole genome shotgun (WGS) entry which is preliminary data.</text>
</comment>
<protein>
    <submittedName>
        <fullName evidence="2">Uncharacterized protein</fullName>
    </submittedName>
</protein>
<dbReference type="AlphaFoldDB" id="A0AAW0E072"/>
<evidence type="ECO:0000313" key="2">
    <source>
        <dbReference type="EMBL" id="KAK7057575.1"/>
    </source>
</evidence>
<proteinExistence type="predicted"/>
<organism evidence="2 3">
    <name type="scientific">Favolaschia claudopus</name>
    <dbReference type="NCBI Taxonomy" id="2862362"/>
    <lineage>
        <taxon>Eukaryota</taxon>
        <taxon>Fungi</taxon>
        <taxon>Dikarya</taxon>
        <taxon>Basidiomycota</taxon>
        <taxon>Agaricomycotina</taxon>
        <taxon>Agaricomycetes</taxon>
        <taxon>Agaricomycetidae</taxon>
        <taxon>Agaricales</taxon>
        <taxon>Marasmiineae</taxon>
        <taxon>Mycenaceae</taxon>
        <taxon>Favolaschia</taxon>
    </lineage>
</organism>
<feature type="compositionally biased region" description="Acidic residues" evidence="1">
    <location>
        <begin position="363"/>
        <end position="379"/>
    </location>
</feature>
<evidence type="ECO:0000313" key="3">
    <source>
        <dbReference type="Proteomes" id="UP001362999"/>
    </source>
</evidence>
<feature type="compositionally biased region" description="Low complexity" evidence="1">
    <location>
        <begin position="106"/>
        <end position="124"/>
    </location>
</feature>
<dbReference type="EMBL" id="JAWWNJ010000004">
    <property type="protein sequence ID" value="KAK7057575.1"/>
    <property type="molecule type" value="Genomic_DNA"/>
</dbReference>
<dbReference type="Proteomes" id="UP001362999">
    <property type="component" value="Unassembled WGS sequence"/>
</dbReference>
<feature type="compositionally biased region" description="Basic and acidic residues" evidence="1">
    <location>
        <begin position="36"/>
        <end position="46"/>
    </location>
</feature>
<feature type="region of interest" description="Disordered" evidence="1">
    <location>
        <begin position="292"/>
        <end position="379"/>
    </location>
</feature>
<name>A0AAW0E072_9AGAR</name>
<feature type="region of interest" description="Disordered" evidence="1">
    <location>
        <begin position="1"/>
        <end position="162"/>
    </location>
</feature>